<dbReference type="EMBL" id="JBIACJ010000009">
    <property type="protein sequence ID" value="MFE8697878.1"/>
    <property type="molecule type" value="Genomic_DNA"/>
</dbReference>
<sequence length="321" mass="35848">MKFIKEHDIERFYTMKDCIEDMKEGFRLYNNKKTYSPVRTILHHAELNSNTLFMPSYIEDLEYETVKVVSVFPNNSGTSLPSLQGIILLTETRNGEHVAIIEASGLTVMRTGAAAGVATQYLAKEDASCLSILGCGAQARGQLKAMLEVRPIKEIFLWNRTKEKAIAFKEEIERFQEWTGKIVVCEDANEAASKADILVLSTKSEESLFDGDVLKPGVHINAIGAYRPDMKEFGADTLRKADQVWVDTLEGVQHESGDLIQPVNASLWSWDQLTGEIAELVTGLKQGRQSPEEITLYKSVGVSYMDTIAAAKVYEQMLKRG</sequence>
<organism evidence="1 2">
    <name type="scientific">Cytobacillus mangrovibacter</name>
    <dbReference type="NCBI Taxonomy" id="3299024"/>
    <lineage>
        <taxon>Bacteria</taxon>
        <taxon>Bacillati</taxon>
        <taxon>Bacillota</taxon>
        <taxon>Bacilli</taxon>
        <taxon>Bacillales</taxon>
        <taxon>Bacillaceae</taxon>
        <taxon>Cytobacillus</taxon>
    </lineage>
</organism>
<dbReference type="Pfam" id="PF02423">
    <property type="entry name" value="OCD_Mu_crystall"/>
    <property type="match status" value="1"/>
</dbReference>
<evidence type="ECO:0000313" key="2">
    <source>
        <dbReference type="Proteomes" id="UP001601058"/>
    </source>
</evidence>
<dbReference type="InterPro" id="IPR023401">
    <property type="entry name" value="ODC_N"/>
</dbReference>
<dbReference type="SUPFAM" id="SSF51735">
    <property type="entry name" value="NAD(P)-binding Rossmann-fold domains"/>
    <property type="match status" value="1"/>
</dbReference>
<accession>A0ABW6K4H8</accession>
<name>A0ABW6K4H8_9BACI</name>
<dbReference type="PANTHER" id="PTHR13812">
    <property type="entry name" value="KETIMINE REDUCTASE MU-CRYSTALLIN"/>
    <property type="match status" value="1"/>
</dbReference>
<proteinExistence type="predicted"/>
<gene>
    <name evidence="1" type="ORF">ACFYKT_16175</name>
</gene>
<dbReference type="InterPro" id="IPR036291">
    <property type="entry name" value="NAD(P)-bd_dom_sf"/>
</dbReference>
<reference evidence="1 2" key="1">
    <citation type="submission" date="2024-08" db="EMBL/GenBank/DDBJ databases">
        <title>Two novel Cytobacillus novel species.</title>
        <authorList>
            <person name="Liu G."/>
        </authorList>
    </citation>
    <scope>NUCLEOTIDE SEQUENCE [LARGE SCALE GENOMIC DNA]</scope>
    <source>
        <strain evidence="1 2">FJAT-53684</strain>
    </source>
</reference>
<dbReference type="RefSeq" id="WP_389221741.1">
    <property type="nucleotide sequence ID" value="NZ_JBIACJ010000009.1"/>
</dbReference>
<comment type="caution">
    <text evidence="1">The sequence shown here is derived from an EMBL/GenBank/DDBJ whole genome shotgun (WGS) entry which is preliminary data.</text>
</comment>
<dbReference type="Gene3D" id="3.40.50.720">
    <property type="entry name" value="NAD(P)-binding Rossmann-like Domain"/>
    <property type="match status" value="1"/>
</dbReference>
<dbReference type="InterPro" id="IPR003462">
    <property type="entry name" value="ODC_Mu_crystall"/>
</dbReference>
<dbReference type="PANTHER" id="PTHR13812:SF19">
    <property type="entry name" value="KETIMINE REDUCTASE MU-CRYSTALLIN"/>
    <property type="match status" value="1"/>
</dbReference>
<dbReference type="Gene3D" id="3.30.1780.10">
    <property type="entry name" value="ornithine cyclodeaminase, domain 1"/>
    <property type="match status" value="1"/>
</dbReference>
<dbReference type="Proteomes" id="UP001601058">
    <property type="component" value="Unassembled WGS sequence"/>
</dbReference>
<keyword evidence="2" id="KW-1185">Reference proteome</keyword>
<protein>
    <submittedName>
        <fullName evidence="1">Ornithine cyclodeaminase family protein</fullName>
    </submittedName>
</protein>
<evidence type="ECO:0000313" key="1">
    <source>
        <dbReference type="EMBL" id="MFE8697878.1"/>
    </source>
</evidence>
<dbReference type="PIRSF" id="PIRSF001439">
    <property type="entry name" value="CryM"/>
    <property type="match status" value="1"/>
</dbReference>